<gene>
    <name evidence="7" type="ORF">N0V83_001100</name>
</gene>
<evidence type="ECO:0000256" key="3">
    <source>
        <dbReference type="ARBA" id="ARBA00022857"/>
    </source>
</evidence>
<keyword evidence="5" id="KW-0843">Virulence</keyword>
<name>A0A9W8YEM4_9PLEO</name>
<evidence type="ECO:0000256" key="5">
    <source>
        <dbReference type="ARBA" id="ARBA00023026"/>
    </source>
</evidence>
<dbReference type="SUPFAM" id="SSF51430">
    <property type="entry name" value="NAD(P)-linked oxidoreductase"/>
    <property type="match status" value="1"/>
</dbReference>
<sequence>MSFPIPAPLQRSIDKTKVEYASLGSSGLRVSVPIIGGMTLGSSKWEKWALDEAASLSILKAAYDVGINTWDTANAYSNGESERVMGKALKEFNIPREKVVIMTKVWGYLGEDLSINGFMFGQQMAQTKTYVNQGGLSRAAIFNAVSASLARLDTPYIDVLQVHRVDPTTPIEETMKAFHDLVSTGKVRYIGASSMYATQFARMQFVAERNGWTKFVSMQNLYHLCYREEEREMIRFCNETGVGIIPWSPLNGGQLARPLKTADSVRAKTPSVMTPKLTEADEEIVRRVEKVSKDKGWSMSQVALTWLRSKGTIPIVGLNSLAKIEDVCDLKGKSLTGEEVTYLEEPYIPKQIQGHW</sequence>
<keyword evidence="8" id="KW-1185">Reference proteome</keyword>
<accession>A0A9W8YEM4</accession>
<comment type="similarity">
    <text evidence="2">Belongs to the aldo/keto reductase family.</text>
</comment>
<protein>
    <recommendedName>
        <fullName evidence="6">NADP-dependent oxidoreductase domain-containing protein</fullName>
    </recommendedName>
</protein>
<evidence type="ECO:0000313" key="8">
    <source>
        <dbReference type="Proteomes" id="UP001140560"/>
    </source>
</evidence>
<dbReference type="Gene3D" id="3.20.20.100">
    <property type="entry name" value="NADP-dependent oxidoreductase domain"/>
    <property type="match status" value="1"/>
</dbReference>
<dbReference type="CDD" id="cd19079">
    <property type="entry name" value="AKR_EcYajO-like"/>
    <property type="match status" value="1"/>
</dbReference>
<dbReference type="InterPro" id="IPR050523">
    <property type="entry name" value="AKR_Detox_Biosynth"/>
</dbReference>
<dbReference type="OrthoDB" id="48988at2759"/>
<dbReference type="InterPro" id="IPR036812">
    <property type="entry name" value="NAD(P)_OxRdtase_dom_sf"/>
</dbReference>
<reference evidence="7" key="1">
    <citation type="submission" date="2022-10" db="EMBL/GenBank/DDBJ databases">
        <title>Tapping the CABI collections for fungal endophytes: first genome assemblies for Collariella, Neodidymelliopsis, Ascochyta clinopodiicola, Didymella pomorum, Didymosphaeria variabile, Neocosmospora piperis and Neocucurbitaria cava.</title>
        <authorList>
            <person name="Hill R."/>
        </authorList>
    </citation>
    <scope>NUCLEOTIDE SEQUENCE</scope>
    <source>
        <strain evidence="7">IMI 356814</strain>
    </source>
</reference>
<dbReference type="FunFam" id="3.20.20.100:FF:000004">
    <property type="entry name" value="Oxidoreductase, aldo/keto reductase"/>
    <property type="match status" value="1"/>
</dbReference>
<dbReference type="PANTHER" id="PTHR43364">
    <property type="entry name" value="NADH-SPECIFIC METHYLGLYOXAL REDUCTASE-RELATED"/>
    <property type="match status" value="1"/>
</dbReference>
<dbReference type="Proteomes" id="UP001140560">
    <property type="component" value="Unassembled WGS sequence"/>
</dbReference>
<dbReference type="PANTHER" id="PTHR43364:SF9">
    <property type="entry name" value="OXIDOREDUCTASE"/>
    <property type="match status" value="1"/>
</dbReference>
<dbReference type="AlphaFoldDB" id="A0A9W8YEM4"/>
<keyword evidence="4" id="KW-0560">Oxidoreductase</keyword>
<dbReference type="GO" id="GO:0016491">
    <property type="term" value="F:oxidoreductase activity"/>
    <property type="evidence" value="ECO:0007669"/>
    <property type="project" value="UniProtKB-KW"/>
</dbReference>
<dbReference type="InterPro" id="IPR023210">
    <property type="entry name" value="NADP_OxRdtase_dom"/>
</dbReference>
<evidence type="ECO:0000256" key="2">
    <source>
        <dbReference type="ARBA" id="ARBA00007905"/>
    </source>
</evidence>
<dbReference type="EMBL" id="JAPEUY010000002">
    <property type="protein sequence ID" value="KAJ4375823.1"/>
    <property type="molecule type" value="Genomic_DNA"/>
</dbReference>
<proteinExistence type="inferred from homology"/>
<evidence type="ECO:0000256" key="1">
    <source>
        <dbReference type="ARBA" id="ARBA00004685"/>
    </source>
</evidence>
<evidence type="ECO:0000313" key="7">
    <source>
        <dbReference type="EMBL" id="KAJ4375823.1"/>
    </source>
</evidence>
<dbReference type="Pfam" id="PF00248">
    <property type="entry name" value="Aldo_ket_red"/>
    <property type="match status" value="1"/>
</dbReference>
<evidence type="ECO:0000256" key="4">
    <source>
        <dbReference type="ARBA" id="ARBA00023002"/>
    </source>
</evidence>
<evidence type="ECO:0000259" key="6">
    <source>
        <dbReference type="Pfam" id="PF00248"/>
    </source>
</evidence>
<organism evidence="7 8">
    <name type="scientific">Neocucurbitaria cava</name>
    <dbReference type="NCBI Taxonomy" id="798079"/>
    <lineage>
        <taxon>Eukaryota</taxon>
        <taxon>Fungi</taxon>
        <taxon>Dikarya</taxon>
        <taxon>Ascomycota</taxon>
        <taxon>Pezizomycotina</taxon>
        <taxon>Dothideomycetes</taxon>
        <taxon>Pleosporomycetidae</taxon>
        <taxon>Pleosporales</taxon>
        <taxon>Pleosporineae</taxon>
        <taxon>Cucurbitariaceae</taxon>
        <taxon>Neocucurbitaria</taxon>
    </lineage>
</organism>
<comment type="caution">
    <text evidence="7">The sequence shown here is derived from an EMBL/GenBank/DDBJ whole genome shotgun (WGS) entry which is preliminary data.</text>
</comment>
<feature type="domain" description="NADP-dependent oxidoreductase" evidence="6">
    <location>
        <begin position="34"/>
        <end position="345"/>
    </location>
</feature>
<comment type="pathway">
    <text evidence="1">Mycotoxin biosynthesis.</text>
</comment>
<keyword evidence="3" id="KW-0521">NADP</keyword>
<dbReference type="GO" id="GO:0005829">
    <property type="term" value="C:cytosol"/>
    <property type="evidence" value="ECO:0007669"/>
    <property type="project" value="UniProtKB-ARBA"/>
</dbReference>